<accession>A0A7J6G160</accession>
<evidence type="ECO:0000313" key="3">
    <source>
        <dbReference type="Proteomes" id="UP000525078"/>
    </source>
</evidence>
<reference evidence="2 3" key="1">
    <citation type="journal article" date="2020" name="bioRxiv">
        <title>Sequence and annotation of 42 cannabis genomes reveals extensive copy number variation in cannabinoid synthesis and pathogen resistance genes.</title>
        <authorList>
            <person name="Mckernan K.J."/>
            <person name="Helbert Y."/>
            <person name="Kane L.T."/>
            <person name="Ebling H."/>
            <person name="Zhang L."/>
            <person name="Liu B."/>
            <person name="Eaton Z."/>
            <person name="Mclaughlin S."/>
            <person name="Kingan S."/>
            <person name="Baybayan P."/>
            <person name="Concepcion G."/>
            <person name="Jordan M."/>
            <person name="Riva A."/>
            <person name="Barbazuk W."/>
            <person name="Harkins T."/>
        </authorList>
    </citation>
    <scope>NUCLEOTIDE SEQUENCE [LARGE SCALE GENOMIC DNA]</scope>
    <source>
        <strain evidence="3">cv. Jamaican Lion 4</strain>
        <tissue evidence="2">Leaf</tissue>
    </source>
</reference>
<dbReference type="Proteomes" id="UP000525078">
    <property type="component" value="Unassembled WGS sequence"/>
</dbReference>
<comment type="caution">
    <text evidence="2">The sequence shown here is derived from an EMBL/GenBank/DDBJ whole genome shotgun (WGS) entry which is preliminary data.</text>
</comment>
<proteinExistence type="predicted"/>
<sequence length="83" mass="9254">MLYILFKLSGHPNLGNQPTNQIIENGRRSFKGHKKPSNTGSAIVPGSDIKKKRDKLRNPHFPLPDLSSLNNQAHISNSFLSSF</sequence>
<feature type="region of interest" description="Disordered" evidence="1">
    <location>
        <begin position="29"/>
        <end position="67"/>
    </location>
</feature>
<organism evidence="2 3">
    <name type="scientific">Cannabis sativa</name>
    <name type="common">Hemp</name>
    <name type="synonym">Marijuana</name>
    <dbReference type="NCBI Taxonomy" id="3483"/>
    <lineage>
        <taxon>Eukaryota</taxon>
        <taxon>Viridiplantae</taxon>
        <taxon>Streptophyta</taxon>
        <taxon>Embryophyta</taxon>
        <taxon>Tracheophyta</taxon>
        <taxon>Spermatophyta</taxon>
        <taxon>Magnoliopsida</taxon>
        <taxon>eudicotyledons</taxon>
        <taxon>Gunneridae</taxon>
        <taxon>Pentapetalae</taxon>
        <taxon>rosids</taxon>
        <taxon>fabids</taxon>
        <taxon>Rosales</taxon>
        <taxon>Cannabaceae</taxon>
        <taxon>Cannabis</taxon>
    </lineage>
</organism>
<dbReference type="EMBL" id="JAATIP010000084">
    <property type="protein sequence ID" value="KAF4376734.1"/>
    <property type="molecule type" value="Genomic_DNA"/>
</dbReference>
<name>A0A7J6G160_CANSA</name>
<evidence type="ECO:0000256" key="1">
    <source>
        <dbReference type="SAM" id="MobiDB-lite"/>
    </source>
</evidence>
<protein>
    <submittedName>
        <fullName evidence="2">Uncharacterized protein</fullName>
    </submittedName>
</protein>
<dbReference type="AlphaFoldDB" id="A0A7J6G160"/>
<gene>
    <name evidence="2" type="ORF">F8388_025605</name>
</gene>
<evidence type="ECO:0000313" key="2">
    <source>
        <dbReference type="EMBL" id="KAF4376734.1"/>
    </source>
</evidence>